<keyword evidence="9" id="KW-0067">ATP-binding</keyword>
<evidence type="ECO:0000256" key="3">
    <source>
        <dbReference type="ARBA" id="ARBA00022527"/>
    </source>
</evidence>
<dbReference type="AlphaFoldDB" id="A0A2C9U2E2"/>
<evidence type="ECO:0000256" key="1">
    <source>
        <dbReference type="ARBA" id="ARBA00004479"/>
    </source>
</evidence>
<evidence type="ECO:0000256" key="14">
    <source>
        <dbReference type="ARBA" id="ARBA00048679"/>
    </source>
</evidence>
<comment type="catalytic activity">
    <reaction evidence="13">
        <text>L-threonyl-[protein] + ATP = O-phospho-L-threonyl-[protein] + ADP + H(+)</text>
        <dbReference type="Rhea" id="RHEA:46608"/>
        <dbReference type="Rhea" id="RHEA-COMP:11060"/>
        <dbReference type="Rhea" id="RHEA-COMP:11605"/>
        <dbReference type="ChEBI" id="CHEBI:15378"/>
        <dbReference type="ChEBI" id="CHEBI:30013"/>
        <dbReference type="ChEBI" id="CHEBI:30616"/>
        <dbReference type="ChEBI" id="CHEBI:61977"/>
        <dbReference type="ChEBI" id="CHEBI:456216"/>
        <dbReference type="EC" id="2.7.11.1"/>
    </reaction>
</comment>
<evidence type="ECO:0000256" key="7">
    <source>
        <dbReference type="ARBA" id="ARBA00022741"/>
    </source>
</evidence>
<dbReference type="InterPro" id="IPR045874">
    <property type="entry name" value="LRK10/LRL21-25-like"/>
</dbReference>
<dbReference type="Pfam" id="PF13947">
    <property type="entry name" value="GUB_WAK_bind"/>
    <property type="match status" value="1"/>
</dbReference>
<evidence type="ECO:0000256" key="9">
    <source>
        <dbReference type="ARBA" id="ARBA00022840"/>
    </source>
</evidence>
<keyword evidence="4" id="KW-0808">Transferase</keyword>
<gene>
    <name evidence="17" type="ORF">MANES_18G105600</name>
</gene>
<evidence type="ECO:0000259" key="16">
    <source>
        <dbReference type="PROSITE" id="PS50011"/>
    </source>
</evidence>
<dbReference type="EMBL" id="CM004404">
    <property type="protein sequence ID" value="OAY23768.1"/>
    <property type="molecule type" value="Genomic_DNA"/>
</dbReference>
<dbReference type="GO" id="GO:0005524">
    <property type="term" value="F:ATP binding"/>
    <property type="evidence" value="ECO:0007669"/>
    <property type="project" value="UniProtKB-KW"/>
</dbReference>
<keyword evidence="12" id="KW-0325">Glycoprotein</keyword>
<keyword evidence="5" id="KW-0812">Transmembrane</keyword>
<dbReference type="SUPFAM" id="SSF56112">
    <property type="entry name" value="Protein kinase-like (PK-like)"/>
    <property type="match status" value="1"/>
</dbReference>
<keyword evidence="3" id="KW-0723">Serine/threonine-protein kinase</keyword>
<dbReference type="Gene3D" id="1.10.510.10">
    <property type="entry name" value="Transferase(Phosphotransferase) domain 1"/>
    <property type="match status" value="1"/>
</dbReference>
<dbReference type="GO" id="GO:0030247">
    <property type="term" value="F:polysaccharide binding"/>
    <property type="evidence" value="ECO:0007669"/>
    <property type="project" value="InterPro"/>
</dbReference>
<dbReference type="PROSITE" id="PS50011">
    <property type="entry name" value="PROTEIN_KINASE_DOM"/>
    <property type="match status" value="1"/>
</dbReference>
<name>A0A2C9U2E2_MANES</name>
<organism evidence="17">
    <name type="scientific">Manihot esculenta</name>
    <name type="common">Cassava</name>
    <name type="synonym">Jatropha manihot</name>
    <dbReference type="NCBI Taxonomy" id="3983"/>
    <lineage>
        <taxon>Eukaryota</taxon>
        <taxon>Viridiplantae</taxon>
        <taxon>Streptophyta</taxon>
        <taxon>Embryophyta</taxon>
        <taxon>Tracheophyta</taxon>
        <taxon>Spermatophyta</taxon>
        <taxon>Magnoliopsida</taxon>
        <taxon>eudicotyledons</taxon>
        <taxon>Gunneridae</taxon>
        <taxon>Pentapetalae</taxon>
        <taxon>rosids</taxon>
        <taxon>fabids</taxon>
        <taxon>Malpighiales</taxon>
        <taxon>Euphorbiaceae</taxon>
        <taxon>Crotonoideae</taxon>
        <taxon>Manihoteae</taxon>
        <taxon>Manihot</taxon>
    </lineage>
</organism>
<keyword evidence="7" id="KW-0547">Nucleotide-binding</keyword>
<dbReference type="Gene3D" id="3.30.200.20">
    <property type="entry name" value="Phosphorylase Kinase, domain 1"/>
    <property type="match status" value="1"/>
</dbReference>
<evidence type="ECO:0000256" key="5">
    <source>
        <dbReference type="ARBA" id="ARBA00022692"/>
    </source>
</evidence>
<dbReference type="EC" id="2.7.11.1" evidence="2"/>
<evidence type="ECO:0000256" key="8">
    <source>
        <dbReference type="ARBA" id="ARBA00022777"/>
    </source>
</evidence>
<dbReference type="InterPro" id="IPR008271">
    <property type="entry name" value="Ser/Thr_kinase_AS"/>
</dbReference>
<evidence type="ECO:0000256" key="2">
    <source>
        <dbReference type="ARBA" id="ARBA00012513"/>
    </source>
</evidence>
<protein>
    <recommendedName>
        <fullName evidence="2">non-specific serine/threonine protein kinase</fullName>
        <ecNumber evidence="2">2.7.11.1</ecNumber>
    </recommendedName>
</protein>
<dbReference type="InterPro" id="IPR011009">
    <property type="entry name" value="Kinase-like_dom_sf"/>
</dbReference>
<evidence type="ECO:0000256" key="13">
    <source>
        <dbReference type="ARBA" id="ARBA00047899"/>
    </source>
</evidence>
<feature type="domain" description="Protein kinase" evidence="16">
    <location>
        <begin position="225"/>
        <end position="530"/>
    </location>
</feature>
<evidence type="ECO:0000256" key="10">
    <source>
        <dbReference type="ARBA" id="ARBA00022989"/>
    </source>
</evidence>
<dbReference type="InterPro" id="IPR025287">
    <property type="entry name" value="WAK_GUB"/>
</dbReference>
<keyword evidence="8" id="KW-0418">Kinase</keyword>
<feature type="chain" id="PRO_5012180678" description="non-specific serine/threonine protein kinase" evidence="15">
    <location>
        <begin position="20"/>
        <end position="559"/>
    </location>
</feature>
<feature type="signal peptide" evidence="15">
    <location>
        <begin position="1"/>
        <end position="19"/>
    </location>
</feature>
<accession>A0A2C9U2E2</accession>
<sequence>MLVASSCVLLLVMFASAGAATDCPKNCNPDGPLVRFPFRLKNSHSYCGYPGFEISCSSNNETVLELPGSVKLFVSMIDYKAQKLHAYDPNGCLPKYLPLINLSASPFLFKYKQLQDFTVFDCSIEPPWTGELYNISCISNYDAEHNVIAFHSHSSINNPFSPSLLSCTKLYNVSLVPHQMLYPNGNLIFNWIRPNCTNCQAEGKLCKLKQNSSQPEIECSDISKQHRGTTLGLFFLSISLYYVRRSDESEKRIKEFLEDYKALKPTRYTYADIKRITDQFKDFLGEGSYGKYSTVPNGEEFINEVGIMGRIHHANIARLVGFCADGFKRALVYEYLPKSSLQSFISSADDNNNFLGWKKLQDIALSVAKGIEYLHQGCDERILHFDIKPHNILLDDTLNPKITDFGMAKLCSKDQSTVSMSVARGTMGYIAPEVFGVLVLEMVGGRKNFEVTTENACQIYFPEWIYNLLERGEDLRIHIVDEGDANIAKILATVGLWCIQWHPVLRPSMKVVVQMLQGAEDLTIPSNPFASSSTSTETTNARLARRRPTQKLEIISELE</sequence>
<dbReference type="InterPro" id="IPR000719">
    <property type="entry name" value="Prot_kinase_dom"/>
</dbReference>
<dbReference type="GO" id="GO:0016020">
    <property type="term" value="C:membrane"/>
    <property type="evidence" value="ECO:0007669"/>
    <property type="project" value="UniProtKB-SubCell"/>
</dbReference>
<dbReference type="PROSITE" id="PS00108">
    <property type="entry name" value="PROTEIN_KINASE_ST"/>
    <property type="match status" value="1"/>
</dbReference>
<dbReference type="FunFam" id="1.10.510.10:FF:001023">
    <property type="entry name" value="Os07g0541700 protein"/>
    <property type="match status" value="1"/>
</dbReference>
<evidence type="ECO:0000256" key="15">
    <source>
        <dbReference type="SAM" id="SignalP"/>
    </source>
</evidence>
<keyword evidence="11" id="KW-0472">Membrane</keyword>
<proteinExistence type="predicted"/>
<dbReference type="Pfam" id="PF00069">
    <property type="entry name" value="Pkinase"/>
    <property type="match status" value="1"/>
</dbReference>
<keyword evidence="10" id="KW-1133">Transmembrane helix</keyword>
<comment type="subcellular location">
    <subcellularLocation>
        <location evidence="1">Membrane</location>
        <topology evidence="1">Single-pass type I membrane protein</topology>
    </subcellularLocation>
</comment>
<comment type="catalytic activity">
    <reaction evidence="14">
        <text>L-seryl-[protein] + ATP = O-phospho-L-seryl-[protein] + ADP + H(+)</text>
        <dbReference type="Rhea" id="RHEA:17989"/>
        <dbReference type="Rhea" id="RHEA-COMP:9863"/>
        <dbReference type="Rhea" id="RHEA-COMP:11604"/>
        <dbReference type="ChEBI" id="CHEBI:15378"/>
        <dbReference type="ChEBI" id="CHEBI:29999"/>
        <dbReference type="ChEBI" id="CHEBI:30616"/>
        <dbReference type="ChEBI" id="CHEBI:83421"/>
        <dbReference type="ChEBI" id="CHEBI:456216"/>
        <dbReference type="EC" id="2.7.11.1"/>
    </reaction>
</comment>
<dbReference type="PANTHER" id="PTHR27009">
    <property type="entry name" value="RUST RESISTANCE KINASE LR10-RELATED"/>
    <property type="match status" value="1"/>
</dbReference>
<evidence type="ECO:0000256" key="4">
    <source>
        <dbReference type="ARBA" id="ARBA00022679"/>
    </source>
</evidence>
<evidence type="ECO:0000256" key="6">
    <source>
        <dbReference type="ARBA" id="ARBA00022729"/>
    </source>
</evidence>
<keyword evidence="6 15" id="KW-0732">Signal</keyword>
<dbReference type="GO" id="GO:0004674">
    <property type="term" value="F:protein serine/threonine kinase activity"/>
    <property type="evidence" value="ECO:0007669"/>
    <property type="project" value="UniProtKB-KW"/>
</dbReference>
<reference evidence="17" key="1">
    <citation type="submission" date="2016-02" db="EMBL/GenBank/DDBJ databases">
        <title>WGS assembly of Manihot esculenta.</title>
        <authorList>
            <person name="Bredeson J.V."/>
            <person name="Prochnik S.E."/>
            <person name="Lyons J.B."/>
            <person name="Schmutz J."/>
            <person name="Grimwood J."/>
            <person name="Vrebalov J."/>
            <person name="Bart R.S."/>
            <person name="Amuge T."/>
            <person name="Ferguson M.E."/>
            <person name="Green R."/>
            <person name="Putnam N."/>
            <person name="Stites J."/>
            <person name="Rounsley S."/>
            <person name="Rokhsar D.S."/>
        </authorList>
    </citation>
    <scope>NUCLEOTIDE SEQUENCE [LARGE SCALE GENOMIC DNA]</scope>
    <source>
        <tissue evidence="17">Leaf</tissue>
    </source>
</reference>
<evidence type="ECO:0000313" key="17">
    <source>
        <dbReference type="EMBL" id="OAY23768.1"/>
    </source>
</evidence>
<dbReference type="SMART" id="SM00220">
    <property type="entry name" value="S_TKc"/>
    <property type="match status" value="1"/>
</dbReference>
<evidence type="ECO:0000256" key="11">
    <source>
        <dbReference type="ARBA" id="ARBA00023136"/>
    </source>
</evidence>
<evidence type="ECO:0000256" key="12">
    <source>
        <dbReference type="ARBA" id="ARBA00023180"/>
    </source>
</evidence>